<protein>
    <submittedName>
        <fullName evidence="2">FAD/NAD(P)-binding protein</fullName>
    </submittedName>
</protein>
<proteinExistence type="predicted"/>
<dbReference type="Proteomes" id="UP001596263">
    <property type="component" value="Unassembled WGS sequence"/>
</dbReference>
<keyword evidence="3" id="KW-1185">Reference proteome</keyword>
<dbReference type="PANTHER" id="PTHR40254:SF1">
    <property type="entry name" value="BLR0577 PROTEIN"/>
    <property type="match status" value="1"/>
</dbReference>
<dbReference type="InterPro" id="IPR036188">
    <property type="entry name" value="FAD/NAD-bd_sf"/>
</dbReference>
<organism evidence="2 3">
    <name type="scientific">Streptomyces coerulescens</name>
    <dbReference type="NCBI Taxonomy" id="29304"/>
    <lineage>
        <taxon>Bacteria</taxon>
        <taxon>Bacillati</taxon>
        <taxon>Actinomycetota</taxon>
        <taxon>Actinomycetes</taxon>
        <taxon>Kitasatosporales</taxon>
        <taxon>Streptomycetaceae</taxon>
        <taxon>Streptomyces</taxon>
    </lineage>
</organism>
<dbReference type="Gene3D" id="3.50.50.60">
    <property type="entry name" value="FAD/NAD(P)-binding domain"/>
    <property type="match status" value="1"/>
</dbReference>
<evidence type="ECO:0000313" key="2">
    <source>
        <dbReference type="EMBL" id="MFC5215375.1"/>
    </source>
</evidence>
<accession>A0ABW0CHV2</accession>
<sequence length="520" mass="55343">MGSSHPAGHADIGIIGGGASAVCLLDALAEAGPAPGDVTVFEPDPHLWRGRPYQPDLDTVRVNIPPEGMSVRFGDREHFPRWLAARDAVLGMAEPDFVDPLNNLRFVPRATYGAYLEQSARDAVARLRATGRRVDVVRAQVTSAEPAADGRVTLYYGDGERHTVGQAVLCVGRGRPGDPYRLAGQEGFVADAYPLARTLQELDPDDDIGVIGAGLTGVDVVLSLLARGHRGKVLLASRSGVLPLVRQTPRPHTLRHFTAERFQAAARRRETVTLAQLTDLMRAEFAEVGEDLSAVAREITALNEEDPVRRLRRHLAEVDASGIGLRILQHAVPATGPDVWPLLPRHEKNAVLRTHYRVLMSLCCPMPAATATALLGMVDSGRLEIVPDVRGIRARPGGGFVLHTGEDGAGHHADRLVNAVSPAPGGLPARAHGLITSMTTAGLAEPHPRGGVRVERATSRLVTAGSPHPGLYALGDLAAGSLFFTFGLPSIVDRAYDIARTIHARTGGASPAEDDALLNA</sequence>
<reference evidence="3" key="1">
    <citation type="journal article" date="2019" name="Int. J. Syst. Evol. Microbiol.">
        <title>The Global Catalogue of Microorganisms (GCM) 10K type strain sequencing project: providing services to taxonomists for standard genome sequencing and annotation.</title>
        <authorList>
            <consortium name="The Broad Institute Genomics Platform"/>
            <consortium name="The Broad Institute Genome Sequencing Center for Infectious Disease"/>
            <person name="Wu L."/>
            <person name="Ma J."/>
        </authorList>
    </citation>
    <scope>NUCLEOTIDE SEQUENCE [LARGE SCALE GENOMIC DNA]</scope>
    <source>
        <strain evidence="3">KCTC 42586</strain>
    </source>
</reference>
<evidence type="ECO:0000259" key="1">
    <source>
        <dbReference type="Pfam" id="PF13454"/>
    </source>
</evidence>
<dbReference type="EMBL" id="JBHSKM010000008">
    <property type="protein sequence ID" value="MFC5215375.1"/>
    <property type="molecule type" value="Genomic_DNA"/>
</dbReference>
<gene>
    <name evidence="2" type="ORF">ACFPQ9_16150</name>
</gene>
<dbReference type="InterPro" id="IPR052189">
    <property type="entry name" value="L-asp_N-monooxygenase_NS-form"/>
</dbReference>
<evidence type="ECO:0000313" key="3">
    <source>
        <dbReference type="Proteomes" id="UP001596263"/>
    </source>
</evidence>
<dbReference type="Pfam" id="PF13454">
    <property type="entry name" value="NAD_binding_9"/>
    <property type="match status" value="1"/>
</dbReference>
<comment type="caution">
    <text evidence="2">The sequence shown here is derived from an EMBL/GenBank/DDBJ whole genome shotgun (WGS) entry which is preliminary data.</text>
</comment>
<feature type="domain" description="FAD-dependent urate hydroxylase HpyO/Asp monooxygenase CreE-like FAD/NAD(P)-binding" evidence="1">
    <location>
        <begin position="14"/>
        <end position="173"/>
    </location>
</feature>
<name>A0ABW0CHV2_STRCD</name>
<dbReference type="PANTHER" id="PTHR40254">
    <property type="entry name" value="BLR0577 PROTEIN"/>
    <property type="match status" value="1"/>
</dbReference>
<dbReference type="RefSeq" id="WP_380853247.1">
    <property type="nucleotide sequence ID" value="NZ_JBHSKM010000008.1"/>
</dbReference>
<dbReference type="SUPFAM" id="SSF51905">
    <property type="entry name" value="FAD/NAD(P)-binding domain"/>
    <property type="match status" value="2"/>
</dbReference>
<dbReference type="InterPro" id="IPR038732">
    <property type="entry name" value="HpyO/CreE_NAD-binding"/>
</dbReference>